<keyword evidence="7" id="KW-1185">Reference proteome</keyword>
<dbReference type="InterPro" id="IPR002104">
    <property type="entry name" value="Integrase_catalytic"/>
</dbReference>
<dbReference type="InterPro" id="IPR011010">
    <property type="entry name" value="DNA_brk_join_enz"/>
</dbReference>
<dbReference type="AlphaFoldDB" id="A0A1G7V1B9"/>
<feature type="domain" description="Tyr recombinase" evidence="5">
    <location>
        <begin position="2"/>
        <end position="194"/>
    </location>
</feature>
<dbReference type="GO" id="GO:0006310">
    <property type="term" value="P:DNA recombination"/>
    <property type="evidence" value="ECO:0007669"/>
    <property type="project" value="UniProtKB-KW"/>
</dbReference>
<evidence type="ECO:0000256" key="3">
    <source>
        <dbReference type="ARBA" id="ARBA00023125"/>
    </source>
</evidence>
<dbReference type="RefSeq" id="WP_090594919.1">
    <property type="nucleotide sequence ID" value="NZ_FNCS01000003.1"/>
</dbReference>
<dbReference type="Gene3D" id="1.10.443.10">
    <property type="entry name" value="Intergrase catalytic core"/>
    <property type="match status" value="1"/>
</dbReference>
<reference evidence="6 7" key="1">
    <citation type="submission" date="2016-10" db="EMBL/GenBank/DDBJ databases">
        <authorList>
            <person name="de Groot N.N."/>
        </authorList>
    </citation>
    <scope>NUCLEOTIDE SEQUENCE [LARGE SCALE GENOMIC DNA]</scope>
    <source>
        <strain evidence="6 7">CGMCC 1.10267</strain>
    </source>
</reference>
<keyword evidence="4" id="KW-0233">DNA recombination</keyword>
<evidence type="ECO:0000313" key="6">
    <source>
        <dbReference type="EMBL" id="SDG53514.1"/>
    </source>
</evidence>
<evidence type="ECO:0000256" key="4">
    <source>
        <dbReference type="ARBA" id="ARBA00023172"/>
    </source>
</evidence>
<dbReference type="PANTHER" id="PTHR30349:SF41">
    <property type="entry name" value="INTEGRASE_RECOMBINASE PROTEIN MJ0367-RELATED"/>
    <property type="match status" value="1"/>
</dbReference>
<organism evidence="6 7">
    <name type="scientific">Pelagibacterium luteolum</name>
    <dbReference type="NCBI Taxonomy" id="440168"/>
    <lineage>
        <taxon>Bacteria</taxon>
        <taxon>Pseudomonadati</taxon>
        <taxon>Pseudomonadota</taxon>
        <taxon>Alphaproteobacteria</taxon>
        <taxon>Hyphomicrobiales</taxon>
        <taxon>Devosiaceae</taxon>
        <taxon>Pelagibacterium</taxon>
    </lineage>
</organism>
<dbReference type="PROSITE" id="PS51898">
    <property type="entry name" value="TYR_RECOMBINASE"/>
    <property type="match status" value="1"/>
</dbReference>
<dbReference type="STRING" id="440168.SAMN04487974_103415"/>
<dbReference type="OrthoDB" id="67979at2"/>
<accession>A0A1G7V1B9</accession>
<dbReference type="SUPFAM" id="SSF56349">
    <property type="entry name" value="DNA breaking-rejoining enzymes"/>
    <property type="match status" value="1"/>
</dbReference>
<name>A0A1G7V1B9_9HYPH</name>
<dbReference type="InterPro" id="IPR013762">
    <property type="entry name" value="Integrase-like_cat_sf"/>
</dbReference>
<keyword evidence="2" id="KW-0229">DNA integration</keyword>
<protein>
    <submittedName>
        <fullName evidence="6">Integrase/recombinase XerD</fullName>
    </submittedName>
</protein>
<dbReference type="GO" id="GO:0003677">
    <property type="term" value="F:DNA binding"/>
    <property type="evidence" value="ECO:0007669"/>
    <property type="project" value="UniProtKB-KW"/>
</dbReference>
<evidence type="ECO:0000313" key="7">
    <source>
        <dbReference type="Proteomes" id="UP000199495"/>
    </source>
</evidence>
<dbReference type="Proteomes" id="UP000199495">
    <property type="component" value="Unassembled WGS sequence"/>
</dbReference>
<dbReference type="CDD" id="cd00397">
    <property type="entry name" value="DNA_BRE_C"/>
    <property type="match status" value="1"/>
</dbReference>
<evidence type="ECO:0000259" key="5">
    <source>
        <dbReference type="PROSITE" id="PS51898"/>
    </source>
</evidence>
<dbReference type="InterPro" id="IPR050090">
    <property type="entry name" value="Tyrosine_recombinase_XerCD"/>
</dbReference>
<keyword evidence="3" id="KW-0238">DNA-binding</keyword>
<sequence>MKQARVLTDAELKRVLALCDSHTQGKRNRLAVLLSHYAGLRVGEIASLKWSDVLNSDGTIRDQFYLKAENTKSKEARAVHLNDRLQRELRQWKSCLRQVTTDGPIIPSQKRSKHYNSELGHFSANSLCQLFARIYSAAGVDGASSHSGRRWFITRLAHSGVSPKVIMTLAGHKSLATTQRYIDINDEMMANAVGRL</sequence>
<evidence type="ECO:0000256" key="2">
    <source>
        <dbReference type="ARBA" id="ARBA00022908"/>
    </source>
</evidence>
<dbReference type="Pfam" id="PF00589">
    <property type="entry name" value="Phage_integrase"/>
    <property type="match status" value="1"/>
</dbReference>
<proteinExistence type="inferred from homology"/>
<comment type="similarity">
    <text evidence="1">Belongs to the 'phage' integrase family.</text>
</comment>
<dbReference type="PANTHER" id="PTHR30349">
    <property type="entry name" value="PHAGE INTEGRASE-RELATED"/>
    <property type="match status" value="1"/>
</dbReference>
<gene>
    <name evidence="6" type="ORF">SAMN04487974_103415</name>
</gene>
<dbReference type="GO" id="GO:0015074">
    <property type="term" value="P:DNA integration"/>
    <property type="evidence" value="ECO:0007669"/>
    <property type="project" value="UniProtKB-KW"/>
</dbReference>
<evidence type="ECO:0000256" key="1">
    <source>
        <dbReference type="ARBA" id="ARBA00008857"/>
    </source>
</evidence>
<dbReference type="EMBL" id="FNCS01000003">
    <property type="protein sequence ID" value="SDG53514.1"/>
    <property type="molecule type" value="Genomic_DNA"/>
</dbReference>